<feature type="compositionally biased region" description="Acidic residues" evidence="7">
    <location>
        <begin position="149"/>
        <end position="165"/>
    </location>
</feature>
<dbReference type="EMBL" id="MIKG01000026">
    <property type="protein sequence ID" value="RAO73758.1"/>
    <property type="molecule type" value="Genomic_DNA"/>
</dbReference>
<protein>
    <recommendedName>
        <fullName evidence="8">Homeobox domain-containing protein</fullName>
    </recommendedName>
</protein>
<dbReference type="OrthoDB" id="6159439at2759"/>
<dbReference type="PROSITE" id="PS50071">
    <property type="entry name" value="HOMEOBOX_2"/>
    <property type="match status" value="1"/>
</dbReference>
<evidence type="ECO:0000256" key="4">
    <source>
        <dbReference type="ARBA" id="ARBA00023242"/>
    </source>
</evidence>
<dbReference type="RefSeq" id="XP_040738272.1">
    <property type="nucleotide sequence ID" value="XM_040882721.1"/>
</dbReference>
<feature type="region of interest" description="Disordered" evidence="7">
    <location>
        <begin position="240"/>
        <end position="303"/>
    </location>
</feature>
<dbReference type="SMART" id="SM00389">
    <property type="entry name" value="HOX"/>
    <property type="match status" value="1"/>
</dbReference>
<evidence type="ECO:0000256" key="3">
    <source>
        <dbReference type="ARBA" id="ARBA00023155"/>
    </source>
</evidence>
<comment type="subcellular location">
    <subcellularLocation>
        <location evidence="1 5 6">Nucleus</location>
    </subcellularLocation>
</comment>
<dbReference type="GeneID" id="63798984"/>
<dbReference type="GO" id="GO:0000981">
    <property type="term" value="F:DNA-binding transcription factor activity, RNA polymerase II-specific"/>
    <property type="evidence" value="ECO:0007669"/>
    <property type="project" value="TreeGrafter"/>
</dbReference>
<dbReference type="AlphaFoldDB" id="A0A364LD69"/>
<feature type="region of interest" description="Disordered" evidence="7">
    <location>
        <begin position="512"/>
        <end position="549"/>
    </location>
</feature>
<proteinExistence type="predicted"/>
<dbReference type="Pfam" id="PF00046">
    <property type="entry name" value="Homeodomain"/>
    <property type="match status" value="1"/>
</dbReference>
<comment type="caution">
    <text evidence="9">The sequence shown here is derived from an EMBL/GenBank/DDBJ whole genome shotgun (WGS) entry which is preliminary data.</text>
</comment>
<feature type="domain" description="Homeobox" evidence="8">
    <location>
        <begin position="178"/>
        <end position="239"/>
    </location>
</feature>
<gene>
    <name evidence="9" type="ORF">BHQ10_009770</name>
</gene>
<keyword evidence="10" id="KW-1185">Reference proteome</keyword>
<evidence type="ECO:0000256" key="7">
    <source>
        <dbReference type="SAM" id="MobiDB-lite"/>
    </source>
</evidence>
<reference evidence="9 10" key="1">
    <citation type="journal article" date="2017" name="Biotechnol. Biofuels">
        <title>Differential beta-glucosidase expression as a function of carbon source availability in Talaromyces amestolkiae: a genomic and proteomic approach.</title>
        <authorList>
            <person name="de Eugenio L.I."/>
            <person name="Mendez-Liter J.A."/>
            <person name="Nieto-Dominguez M."/>
            <person name="Alonso L."/>
            <person name="Gil-Munoz J."/>
            <person name="Barriuso J."/>
            <person name="Prieto A."/>
            <person name="Martinez M.J."/>
        </authorList>
    </citation>
    <scope>NUCLEOTIDE SEQUENCE [LARGE SCALE GENOMIC DNA]</scope>
    <source>
        <strain evidence="9 10">CIB</strain>
    </source>
</reference>
<feature type="compositionally biased region" description="Polar residues" evidence="7">
    <location>
        <begin position="441"/>
        <end position="456"/>
    </location>
</feature>
<evidence type="ECO:0000256" key="6">
    <source>
        <dbReference type="RuleBase" id="RU000682"/>
    </source>
</evidence>
<keyword evidence="3 5" id="KW-0371">Homeobox</keyword>
<evidence type="ECO:0000256" key="5">
    <source>
        <dbReference type="PROSITE-ProRule" id="PRU00108"/>
    </source>
</evidence>
<feature type="compositionally biased region" description="Gly residues" evidence="7">
    <location>
        <begin position="166"/>
        <end position="176"/>
    </location>
</feature>
<dbReference type="CDD" id="cd00086">
    <property type="entry name" value="homeodomain"/>
    <property type="match status" value="1"/>
</dbReference>
<evidence type="ECO:0000256" key="2">
    <source>
        <dbReference type="ARBA" id="ARBA00023125"/>
    </source>
</evidence>
<dbReference type="SUPFAM" id="SSF46689">
    <property type="entry name" value="Homeodomain-like"/>
    <property type="match status" value="1"/>
</dbReference>
<feature type="region of interest" description="Disordered" evidence="7">
    <location>
        <begin position="1"/>
        <end position="184"/>
    </location>
</feature>
<dbReference type="Proteomes" id="UP000249363">
    <property type="component" value="Unassembled WGS sequence"/>
</dbReference>
<feature type="compositionally biased region" description="Basic and acidic residues" evidence="7">
    <location>
        <begin position="240"/>
        <end position="259"/>
    </location>
</feature>
<feature type="compositionally biased region" description="Polar residues" evidence="7">
    <location>
        <begin position="27"/>
        <end position="48"/>
    </location>
</feature>
<keyword evidence="2 5" id="KW-0238">DNA-binding</keyword>
<dbReference type="STRING" id="1196081.A0A364LD69"/>
<feature type="region of interest" description="Disordered" evidence="7">
    <location>
        <begin position="404"/>
        <end position="456"/>
    </location>
</feature>
<feature type="DNA-binding region" description="Homeobox" evidence="5">
    <location>
        <begin position="180"/>
        <end position="240"/>
    </location>
</feature>
<feature type="compositionally biased region" description="Polar residues" evidence="7">
    <location>
        <begin position="90"/>
        <end position="101"/>
    </location>
</feature>
<evidence type="ECO:0000313" key="9">
    <source>
        <dbReference type="EMBL" id="RAO73758.1"/>
    </source>
</evidence>
<sequence length="549" mass="59844">MSIVGVYRSVPSPQSDLYRHPLAPASDPTTLRNAIQGQNQESKMSLSSGAPIFAPSAATPVKDNAAPGAGNTQGEPSSATTLPKPVESGQFASQCSSSNALERTAVQDEKGGIVSEQNRPAESWDAHSANMSASQATQAGHEHENHGEDNDEDLGEDFSNGEEGDGGQGRSAGDGGDNSKKTKRFRLTHNQTRFLMSEFTRQAHPDAAHRERLSREIPGLSPRQVQVWFQNRRAKLKRLTSQDRDRVLKSRALPDHFDRTQMLQHPYHSRHSANTSPTSPTTARSSFSSGPKPLAMNSIKRNPGDEYPVSPASAYGNYVNSPGISEPFSPTNNTGHPATLPRVPGVHPPHSHEYNRSHSFSSSYAGWQYPQRLHIPPSEPGMKTEQSMNPLHRSTASYPGLAGTIPEGTYDRHSSQASSVDHGTTTQSTSPLPPSMAYQAGQPSHTNEQYPPSTESAYNTPVGYRHVLSLQTGQLPPPQEYQVSPFTPSYNFDSFYQQYTHENSSTVSLPASYMRSSQQSTYEPASGTYSYENQDMSHRLSATQPGGTR</sequence>
<dbReference type="InterPro" id="IPR009057">
    <property type="entry name" value="Homeodomain-like_sf"/>
</dbReference>
<dbReference type="PANTHER" id="PTHR24208:SF166">
    <property type="entry name" value="LIM HOMEOBOX TRANSCRIPTION FACTOR 1 ALPHA, ISOFORM B"/>
    <property type="match status" value="1"/>
</dbReference>
<feature type="compositionally biased region" description="Low complexity" evidence="7">
    <location>
        <begin position="272"/>
        <end position="289"/>
    </location>
</feature>
<dbReference type="InterPro" id="IPR050453">
    <property type="entry name" value="LIM_Homeobox_TF"/>
</dbReference>
<dbReference type="PANTHER" id="PTHR24208">
    <property type="entry name" value="LIM/HOMEOBOX PROTEIN LHX"/>
    <property type="match status" value="1"/>
</dbReference>
<evidence type="ECO:0000259" key="8">
    <source>
        <dbReference type="PROSITE" id="PS50071"/>
    </source>
</evidence>
<feature type="compositionally biased region" description="Polar residues" evidence="7">
    <location>
        <begin position="129"/>
        <end position="138"/>
    </location>
</feature>
<accession>A0A364LD69</accession>
<evidence type="ECO:0000256" key="1">
    <source>
        <dbReference type="ARBA" id="ARBA00004123"/>
    </source>
</evidence>
<evidence type="ECO:0000313" key="10">
    <source>
        <dbReference type="Proteomes" id="UP000249363"/>
    </source>
</evidence>
<dbReference type="InterPro" id="IPR001356">
    <property type="entry name" value="HD"/>
</dbReference>
<dbReference type="GO" id="GO:0000977">
    <property type="term" value="F:RNA polymerase II transcription regulatory region sequence-specific DNA binding"/>
    <property type="evidence" value="ECO:0007669"/>
    <property type="project" value="TreeGrafter"/>
</dbReference>
<dbReference type="GO" id="GO:0005634">
    <property type="term" value="C:nucleus"/>
    <property type="evidence" value="ECO:0007669"/>
    <property type="project" value="UniProtKB-SubCell"/>
</dbReference>
<dbReference type="Gene3D" id="1.10.10.60">
    <property type="entry name" value="Homeodomain-like"/>
    <property type="match status" value="1"/>
</dbReference>
<organism evidence="9 10">
    <name type="scientific">Talaromyces amestolkiae</name>
    <dbReference type="NCBI Taxonomy" id="1196081"/>
    <lineage>
        <taxon>Eukaryota</taxon>
        <taxon>Fungi</taxon>
        <taxon>Dikarya</taxon>
        <taxon>Ascomycota</taxon>
        <taxon>Pezizomycotina</taxon>
        <taxon>Eurotiomycetes</taxon>
        <taxon>Eurotiomycetidae</taxon>
        <taxon>Eurotiales</taxon>
        <taxon>Trichocomaceae</taxon>
        <taxon>Talaromyces</taxon>
        <taxon>Talaromyces sect. Talaromyces</taxon>
    </lineage>
</organism>
<name>A0A364LD69_TALAM</name>
<keyword evidence="4 5" id="KW-0539">Nucleus</keyword>
<feature type="compositionally biased region" description="Polar residues" evidence="7">
    <location>
        <begin position="70"/>
        <end position="81"/>
    </location>
</feature>